<gene>
    <name evidence="1" type="ORF">BRADI_2g60464v3</name>
</gene>
<dbReference type="EnsemblPlants" id="PNT73577">
    <property type="protein sequence ID" value="PNT73577"/>
    <property type="gene ID" value="BRADI_2g60464v3"/>
</dbReference>
<dbReference type="AlphaFoldDB" id="A0A2K2DH19"/>
<sequence>MIICQNISLLSGDLRGKLIRYVALRSGGRYHFFTILPMAFEGRGLEAVLSFVYEDCKVPNNSFCLGFTMRVSESTDIIGTIVKCLRLVTPHFKSTADIVIKEITQIPTQDFSCLPHEIGSANAERCWNDMLTTFVGWYRPDPLCCQGYEHDIVPSCSGNGNKLRLWSIFPEPVCHLFLERRMSLSEYSNQLQGSATRYDSSSLENYPSLKLGILFMPHDSLEEPNSTGEGSTIEAINGEKQHLTHTNVHPDQLDEMLLPKAINYLYHNAEATTYEICWRSNHGSAHICVYKTSMVRMWGARTASTRQGRNRNIKMLRGILQGQIKNVQWKELAKNYLKLWVIHSSVRLKSMFTAWLKQ</sequence>
<dbReference type="Gramene" id="PNT73577">
    <property type="protein sequence ID" value="PNT73577"/>
    <property type="gene ID" value="BRADI_2g60464v3"/>
</dbReference>
<evidence type="ECO:0000313" key="1">
    <source>
        <dbReference type="EMBL" id="PNT73577.1"/>
    </source>
</evidence>
<evidence type="ECO:0000313" key="2">
    <source>
        <dbReference type="EnsemblPlants" id="PNT73574"/>
    </source>
</evidence>
<keyword evidence="3" id="KW-1185">Reference proteome</keyword>
<reference evidence="2" key="3">
    <citation type="submission" date="2018-08" db="UniProtKB">
        <authorList>
            <consortium name="EnsemblPlants"/>
        </authorList>
    </citation>
    <scope>IDENTIFICATION</scope>
    <source>
        <strain evidence="2">cv. Bd21</strain>
    </source>
</reference>
<dbReference type="Pfam" id="PF08224">
    <property type="entry name" value="DUF1719"/>
    <property type="match status" value="1"/>
</dbReference>
<reference evidence="1 2" key="1">
    <citation type="journal article" date="2010" name="Nature">
        <title>Genome sequencing and analysis of the model grass Brachypodium distachyon.</title>
        <authorList>
            <consortium name="International Brachypodium Initiative"/>
        </authorList>
    </citation>
    <scope>NUCLEOTIDE SEQUENCE [LARGE SCALE GENOMIC DNA]</scope>
    <source>
        <strain evidence="1 2">Bd21</strain>
    </source>
</reference>
<dbReference type="InterPro" id="IPR013181">
    <property type="entry name" value="DUF1719"/>
</dbReference>
<dbReference type="EMBL" id="CM000881">
    <property type="protein sequence ID" value="PNT73577.1"/>
    <property type="molecule type" value="Genomic_DNA"/>
</dbReference>
<dbReference type="EMBL" id="CM000881">
    <property type="protein sequence ID" value="PNT73574.1"/>
    <property type="molecule type" value="Genomic_DNA"/>
</dbReference>
<dbReference type="Proteomes" id="UP000008810">
    <property type="component" value="Chromosome 2"/>
</dbReference>
<proteinExistence type="predicted"/>
<dbReference type="SMART" id="SM01157">
    <property type="entry name" value="DUF1719"/>
    <property type="match status" value="1"/>
</dbReference>
<organism evidence="1">
    <name type="scientific">Brachypodium distachyon</name>
    <name type="common">Purple false brome</name>
    <name type="synonym">Trachynia distachya</name>
    <dbReference type="NCBI Taxonomy" id="15368"/>
    <lineage>
        <taxon>Eukaryota</taxon>
        <taxon>Viridiplantae</taxon>
        <taxon>Streptophyta</taxon>
        <taxon>Embryophyta</taxon>
        <taxon>Tracheophyta</taxon>
        <taxon>Spermatophyta</taxon>
        <taxon>Magnoliopsida</taxon>
        <taxon>Liliopsida</taxon>
        <taxon>Poales</taxon>
        <taxon>Poaceae</taxon>
        <taxon>BOP clade</taxon>
        <taxon>Pooideae</taxon>
        <taxon>Stipodae</taxon>
        <taxon>Brachypodieae</taxon>
        <taxon>Brachypodium</taxon>
    </lineage>
</organism>
<dbReference type="PANTHER" id="PTHR33377:SF82">
    <property type="match status" value="1"/>
</dbReference>
<accession>A0A2K2DH19</accession>
<dbReference type="Gramene" id="PNT73574">
    <property type="protein sequence ID" value="PNT73574"/>
    <property type="gene ID" value="BRADI_2g60464v3"/>
</dbReference>
<reference evidence="1" key="2">
    <citation type="submission" date="2017-06" db="EMBL/GenBank/DDBJ databases">
        <title>WGS assembly of Brachypodium distachyon.</title>
        <authorList>
            <consortium name="The International Brachypodium Initiative"/>
            <person name="Lucas S."/>
            <person name="Harmon-Smith M."/>
            <person name="Lail K."/>
            <person name="Tice H."/>
            <person name="Grimwood J."/>
            <person name="Bruce D."/>
            <person name="Barry K."/>
            <person name="Shu S."/>
            <person name="Lindquist E."/>
            <person name="Wang M."/>
            <person name="Pitluck S."/>
            <person name="Vogel J.P."/>
            <person name="Garvin D.F."/>
            <person name="Mockler T.C."/>
            <person name="Schmutz J."/>
            <person name="Rokhsar D."/>
            <person name="Bevan M.W."/>
        </authorList>
    </citation>
    <scope>NUCLEOTIDE SEQUENCE</scope>
    <source>
        <strain evidence="1">Bd21</strain>
    </source>
</reference>
<dbReference type="PANTHER" id="PTHR33377">
    <property type="entry name" value="OS10G0134700 PROTEIN-RELATED"/>
    <property type="match status" value="1"/>
</dbReference>
<evidence type="ECO:0000313" key="3">
    <source>
        <dbReference type="Proteomes" id="UP000008810"/>
    </source>
</evidence>
<dbReference type="OrthoDB" id="584137at2759"/>
<protein>
    <submittedName>
        <fullName evidence="1 2">Uncharacterized protein</fullName>
    </submittedName>
</protein>
<name>A0A2K2DH19_BRADI</name>
<dbReference type="EnsemblPlants" id="PNT73574">
    <property type="protein sequence ID" value="PNT73574"/>
    <property type="gene ID" value="BRADI_2g60464v3"/>
</dbReference>